<dbReference type="PANTHER" id="PTHR23517">
    <property type="entry name" value="RESISTANCE PROTEIN MDTM, PUTATIVE-RELATED-RELATED"/>
    <property type="match status" value="1"/>
</dbReference>
<protein>
    <submittedName>
        <fullName evidence="11">Di-tripeptide-proton ABC symporter</fullName>
    </submittedName>
</protein>
<evidence type="ECO:0000313" key="11">
    <source>
        <dbReference type="EMBL" id="CCH77847.1"/>
    </source>
</evidence>
<evidence type="ECO:0000256" key="1">
    <source>
        <dbReference type="ARBA" id="ARBA00004651"/>
    </source>
</evidence>
<evidence type="ECO:0000313" key="12">
    <source>
        <dbReference type="Proteomes" id="UP000035721"/>
    </source>
</evidence>
<feature type="transmembrane region" description="Helical" evidence="9">
    <location>
        <begin position="461"/>
        <end position="482"/>
    </location>
</feature>
<keyword evidence="12" id="KW-1185">Reference proteome</keyword>
<evidence type="ECO:0000256" key="7">
    <source>
        <dbReference type="ARBA" id="ARBA00023136"/>
    </source>
</evidence>
<keyword evidence="5 8" id="KW-0812">Transmembrane</keyword>
<evidence type="ECO:0000259" key="10">
    <source>
        <dbReference type="PROSITE" id="PS50850"/>
    </source>
</evidence>
<evidence type="ECO:0000256" key="9">
    <source>
        <dbReference type="SAM" id="Phobius"/>
    </source>
</evidence>
<comment type="similarity">
    <text evidence="2 8">Belongs to the major facilitator superfamily. Proton-dependent oligopeptide transporter (POT/PTR) (TC 2.A.17) family.</text>
</comment>
<dbReference type="GO" id="GO:1904680">
    <property type="term" value="F:peptide transmembrane transporter activity"/>
    <property type="evidence" value="ECO:0007669"/>
    <property type="project" value="InterPro"/>
</dbReference>
<dbReference type="Gene3D" id="1.20.1250.20">
    <property type="entry name" value="MFS general substrate transporter like domains"/>
    <property type="match status" value="1"/>
</dbReference>
<dbReference type="CDD" id="cd17346">
    <property type="entry name" value="MFS_DtpA_like"/>
    <property type="match status" value="1"/>
</dbReference>
<evidence type="ECO:0000256" key="3">
    <source>
        <dbReference type="ARBA" id="ARBA00022448"/>
    </source>
</evidence>
<dbReference type="Pfam" id="PF00854">
    <property type="entry name" value="PTR2"/>
    <property type="match status" value="1"/>
</dbReference>
<feature type="transmembrane region" description="Helical" evidence="9">
    <location>
        <begin position="95"/>
        <end position="112"/>
    </location>
</feature>
<keyword evidence="7 9" id="KW-0472">Membrane</keyword>
<evidence type="ECO:0000256" key="2">
    <source>
        <dbReference type="ARBA" id="ARBA00005982"/>
    </source>
</evidence>
<dbReference type="InterPro" id="IPR018456">
    <property type="entry name" value="PTR2_symporter_CS"/>
</dbReference>
<dbReference type="PROSITE" id="PS50850">
    <property type="entry name" value="MFS"/>
    <property type="match status" value="1"/>
</dbReference>
<comment type="subcellular location">
    <subcellularLocation>
        <location evidence="1">Cell membrane</location>
        <topology evidence="1">Multi-pass membrane protein</topology>
    </subcellularLocation>
    <subcellularLocation>
        <location evidence="8">Membrane</location>
        <topology evidence="8">Multi-pass membrane protein</topology>
    </subcellularLocation>
</comment>
<feature type="transmembrane region" description="Helical" evidence="9">
    <location>
        <begin position="183"/>
        <end position="203"/>
    </location>
</feature>
<proteinExistence type="inferred from homology"/>
<feature type="transmembrane region" description="Helical" evidence="9">
    <location>
        <begin position="227"/>
        <end position="247"/>
    </location>
</feature>
<evidence type="ECO:0000256" key="8">
    <source>
        <dbReference type="RuleBase" id="RU003755"/>
    </source>
</evidence>
<dbReference type="EMBL" id="CAJB01000146">
    <property type="protein sequence ID" value="CCH77847.1"/>
    <property type="molecule type" value="Genomic_DNA"/>
</dbReference>
<dbReference type="GO" id="GO:0006857">
    <property type="term" value="P:oligopeptide transport"/>
    <property type="evidence" value="ECO:0007669"/>
    <property type="project" value="InterPro"/>
</dbReference>
<dbReference type="PANTHER" id="PTHR23517:SF15">
    <property type="entry name" value="PROTON-DEPENDENT OLIGOPEPTIDE FAMILY TRANSPORT PROTEIN"/>
    <property type="match status" value="1"/>
</dbReference>
<dbReference type="InterPro" id="IPR036259">
    <property type="entry name" value="MFS_trans_sf"/>
</dbReference>
<keyword evidence="3 8" id="KW-0813">Transport</keyword>
<feature type="transmembrane region" description="Helical" evidence="9">
    <location>
        <begin position="289"/>
        <end position="305"/>
    </location>
</feature>
<dbReference type="InterPro" id="IPR005279">
    <property type="entry name" value="Dipep/tripep_permease"/>
</dbReference>
<evidence type="ECO:0000256" key="5">
    <source>
        <dbReference type="ARBA" id="ARBA00022692"/>
    </source>
</evidence>
<gene>
    <name evidence="11" type="primary">dtpT</name>
    <name evidence="11" type="ORF">BN12_230024</name>
</gene>
<dbReference type="RefSeq" id="WP_048550511.1">
    <property type="nucleotide sequence ID" value="NZ_HF570958.1"/>
</dbReference>
<keyword evidence="4" id="KW-1003">Cell membrane</keyword>
<feature type="transmembrane region" description="Helical" evidence="9">
    <location>
        <begin position="158"/>
        <end position="177"/>
    </location>
</feature>
<evidence type="ECO:0000256" key="6">
    <source>
        <dbReference type="ARBA" id="ARBA00022989"/>
    </source>
</evidence>
<dbReference type="GO" id="GO:0005886">
    <property type="term" value="C:plasma membrane"/>
    <property type="evidence" value="ECO:0007669"/>
    <property type="project" value="UniProtKB-SubCell"/>
</dbReference>
<dbReference type="InterPro" id="IPR000109">
    <property type="entry name" value="POT_fam"/>
</dbReference>
<organism evidence="11 12">
    <name type="scientific">Nostocoides japonicum T1-X7</name>
    <dbReference type="NCBI Taxonomy" id="1194083"/>
    <lineage>
        <taxon>Bacteria</taxon>
        <taxon>Bacillati</taxon>
        <taxon>Actinomycetota</taxon>
        <taxon>Actinomycetes</taxon>
        <taxon>Micrococcales</taxon>
        <taxon>Intrasporangiaceae</taxon>
        <taxon>Nostocoides</taxon>
    </lineage>
</organism>
<feature type="transmembrane region" description="Helical" evidence="9">
    <location>
        <begin position="334"/>
        <end position="355"/>
    </location>
</feature>
<dbReference type="NCBIfam" id="TIGR00924">
    <property type="entry name" value="yjdL_sub1_fam"/>
    <property type="match status" value="1"/>
</dbReference>
<feature type="transmembrane region" description="Helical" evidence="9">
    <location>
        <begin position="67"/>
        <end position="86"/>
    </location>
</feature>
<comment type="caution">
    <text evidence="11">The sequence shown here is derived from an EMBL/GenBank/DDBJ whole genome shotgun (WGS) entry which is preliminary data.</text>
</comment>
<dbReference type="STRING" id="1194083.BN12_230024"/>
<keyword evidence="6 9" id="KW-1133">Transmembrane helix</keyword>
<dbReference type="SUPFAM" id="SSF103473">
    <property type="entry name" value="MFS general substrate transporter"/>
    <property type="match status" value="1"/>
</dbReference>
<dbReference type="PROSITE" id="PS01023">
    <property type="entry name" value="PTR2_2"/>
    <property type="match status" value="1"/>
</dbReference>
<dbReference type="OrthoDB" id="9772725at2"/>
<name>A0A077LY64_9MICO</name>
<sequence>MTSSVQDQTTRPPGGFFGHPKGLSTLFFTETWERFSYYGMKAILLYYMYDQAASGGLGIDQGLAKSIVAVYGAALYMSSILGGWIADRFLGSRRSILYGGILIMLAHLTLAIPGGAAFLYASMVLLVIGTGMLKPNVTNLVGGLYAEDDTRRDAGFSIFYMGINLGAFLAPLVIGTIGQSYNYHLGFSLAAAGMAAGLTQYWLRRRTLGDVGLAPTNPMTETERGQAVLRIGIGVVLLVACAAFLVVTGEFTASLVVNAVSLLAFIVPVAYFVVMFTSKKVSAVERSRLVAYIPLFIGAVLFWFVEEQQFTVWAQFADQQTDLDAFGFHIPSSWVQVISAMDVIIFAPLLALLWTKLKHRQPSTPQKFTIGLFLSGLSFLIMALVCVLQGPDGKANPLWLLLSLTVLTIGELCLSPVGLSATTKLAPAAFVAQTVGLFLAADAAGQGLIAQVAPLYNRHSAPVYFGVIGGFVLVAAAILGLLSPAIKRKMHGVS</sequence>
<accession>A0A077LY64</accession>
<feature type="transmembrane region" description="Helical" evidence="9">
    <location>
        <begin position="426"/>
        <end position="449"/>
    </location>
</feature>
<feature type="transmembrane region" description="Helical" evidence="9">
    <location>
        <begin position="253"/>
        <end position="277"/>
    </location>
</feature>
<evidence type="ECO:0000256" key="4">
    <source>
        <dbReference type="ARBA" id="ARBA00022475"/>
    </source>
</evidence>
<dbReference type="Proteomes" id="UP000035721">
    <property type="component" value="Unassembled WGS sequence"/>
</dbReference>
<feature type="transmembrane region" description="Helical" evidence="9">
    <location>
        <begin position="367"/>
        <end position="390"/>
    </location>
</feature>
<reference evidence="11 12" key="1">
    <citation type="journal article" date="2013" name="ISME J.">
        <title>A metabolic model for members of the genus Tetrasphaera involved in enhanced biological phosphorus removal.</title>
        <authorList>
            <person name="Kristiansen R."/>
            <person name="Nguyen H.T.T."/>
            <person name="Saunders A.M."/>
            <person name="Nielsen J.L."/>
            <person name="Wimmer R."/>
            <person name="Le V.Q."/>
            <person name="McIlroy S.J."/>
            <person name="Petrovski S."/>
            <person name="Seviour R.J."/>
            <person name="Calteau A."/>
            <person name="Nielsen K.L."/>
            <person name="Nielsen P.H."/>
        </authorList>
    </citation>
    <scope>NUCLEOTIDE SEQUENCE [LARGE SCALE GENOMIC DNA]</scope>
    <source>
        <strain evidence="11 12">T1-X7</strain>
    </source>
</reference>
<dbReference type="InterPro" id="IPR050171">
    <property type="entry name" value="MFS_Transporters"/>
</dbReference>
<feature type="transmembrane region" description="Helical" evidence="9">
    <location>
        <begin position="396"/>
        <end position="414"/>
    </location>
</feature>
<feature type="domain" description="Major facilitator superfamily (MFS) profile" evidence="10">
    <location>
        <begin position="25"/>
        <end position="487"/>
    </location>
</feature>
<dbReference type="AlphaFoldDB" id="A0A077LY64"/>
<dbReference type="InterPro" id="IPR020846">
    <property type="entry name" value="MFS_dom"/>
</dbReference>